<dbReference type="PANTHER" id="PTHR48051">
    <property type="match status" value="1"/>
</dbReference>
<protein>
    <submittedName>
        <fullName evidence="4">Leucine-rich repeat-containing protein 57</fullName>
    </submittedName>
</protein>
<dbReference type="InterPro" id="IPR001611">
    <property type="entry name" value="Leu-rich_rpt"/>
</dbReference>
<keyword evidence="2" id="KW-0677">Repeat</keyword>
<proteinExistence type="predicted"/>
<reference evidence="4 5" key="1">
    <citation type="submission" date="2019-04" db="EMBL/GenBank/DDBJ databases">
        <title>Annotation for the trematode Fasciola gigantica.</title>
        <authorList>
            <person name="Choi Y.-J."/>
        </authorList>
    </citation>
    <scope>NUCLEOTIDE SEQUENCE [LARGE SCALE GENOMIC DNA]</scope>
    <source>
        <strain evidence="4">Uganda_cow_1</strain>
    </source>
</reference>
<sequence length="201" mass="22368">MTRLNHFLFIAIEAYANAQVMGNSLVPRLENAEKTGILQLSGLKITKIPDTVKNLSNIRSLDLSTNKLEVLKPWIGRLKLLKVLNVENNKLHYFPAELCLLTKLETLNASRNLLTSLIMPGHVTNFANMQNLRFIHLSSNSLTEFPVELCSASIPINLLDLSDNQIGLIPSCVASIQVRYSSVAPKVTHVSYCAIYRLPSV</sequence>
<dbReference type="EMBL" id="SUNJ01003079">
    <property type="protein sequence ID" value="TPP65505.1"/>
    <property type="molecule type" value="Genomic_DNA"/>
</dbReference>
<evidence type="ECO:0000313" key="4">
    <source>
        <dbReference type="EMBL" id="TPP65505.1"/>
    </source>
</evidence>
<dbReference type="SUPFAM" id="SSF52058">
    <property type="entry name" value="L domain-like"/>
    <property type="match status" value="1"/>
</dbReference>
<organism evidence="4 5">
    <name type="scientific">Fasciola gigantica</name>
    <name type="common">Giant liver fluke</name>
    <dbReference type="NCBI Taxonomy" id="46835"/>
    <lineage>
        <taxon>Eukaryota</taxon>
        <taxon>Metazoa</taxon>
        <taxon>Spiralia</taxon>
        <taxon>Lophotrochozoa</taxon>
        <taxon>Platyhelminthes</taxon>
        <taxon>Trematoda</taxon>
        <taxon>Digenea</taxon>
        <taxon>Plagiorchiida</taxon>
        <taxon>Echinostomata</taxon>
        <taxon>Echinostomatoidea</taxon>
        <taxon>Fasciolidae</taxon>
        <taxon>Fasciola</taxon>
    </lineage>
</organism>
<evidence type="ECO:0000256" key="2">
    <source>
        <dbReference type="ARBA" id="ARBA00022737"/>
    </source>
</evidence>
<dbReference type="PANTHER" id="PTHR48051:SF62">
    <property type="entry name" value="LEUCINE-RICH REPEAT-CONTAINING PROTEIN 57"/>
    <property type="match status" value="1"/>
</dbReference>
<dbReference type="SMART" id="SM00369">
    <property type="entry name" value="LRR_TYP"/>
    <property type="match status" value="3"/>
</dbReference>
<dbReference type="Proteomes" id="UP000316759">
    <property type="component" value="Unassembled WGS sequence"/>
</dbReference>
<name>A0A504YYA4_FASGI</name>
<comment type="caution">
    <text evidence="4">The sequence shown here is derived from an EMBL/GenBank/DDBJ whole genome shotgun (WGS) entry which is preliminary data.</text>
</comment>
<dbReference type="InterPro" id="IPR003591">
    <property type="entry name" value="Leu-rich_rpt_typical-subtyp"/>
</dbReference>
<keyword evidence="5" id="KW-1185">Reference proteome</keyword>
<dbReference type="Pfam" id="PF00560">
    <property type="entry name" value="LRR_1"/>
    <property type="match status" value="3"/>
</dbReference>
<keyword evidence="3" id="KW-0732">Signal</keyword>
<evidence type="ECO:0000256" key="3">
    <source>
        <dbReference type="SAM" id="SignalP"/>
    </source>
</evidence>
<feature type="signal peptide" evidence="3">
    <location>
        <begin position="1"/>
        <end position="18"/>
    </location>
</feature>
<dbReference type="STRING" id="46835.A0A504YYA4"/>
<accession>A0A504YYA4</accession>
<gene>
    <name evidence="4" type="ORF">FGIG_11614</name>
</gene>
<dbReference type="InterPro" id="IPR050216">
    <property type="entry name" value="LRR_domain-containing"/>
</dbReference>
<dbReference type="Gene3D" id="3.80.10.10">
    <property type="entry name" value="Ribonuclease Inhibitor"/>
    <property type="match status" value="1"/>
</dbReference>
<dbReference type="InterPro" id="IPR032675">
    <property type="entry name" value="LRR_dom_sf"/>
</dbReference>
<evidence type="ECO:0000256" key="1">
    <source>
        <dbReference type="ARBA" id="ARBA00022614"/>
    </source>
</evidence>
<feature type="chain" id="PRO_5021209028" evidence="3">
    <location>
        <begin position="19"/>
        <end position="201"/>
    </location>
</feature>
<keyword evidence="1" id="KW-0433">Leucine-rich repeat</keyword>
<dbReference type="OrthoDB" id="1728874at2759"/>
<dbReference type="GO" id="GO:0005737">
    <property type="term" value="C:cytoplasm"/>
    <property type="evidence" value="ECO:0007669"/>
    <property type="project" value="TreeGrafter"/>
</dbReference>
<dbReference type="AlphaFoldDB" id="A0A504YYA4"/>
<evidence type="ECO:0000313" key="5">
    <source>
        <dbReference type="Proteomes" id="UP000316759"/>
    </source>
</evidence>